<evidence type="ECO:0000256" key="8">
    <source>
        <dbReference type="ARBA" id="ARBA00023163"/>
    </source>
</evidence>
<name>A0AAW0WZP1_CHEQU</name>
<evidence type="ECO:0000256" key="10">
    <source>
        <dbReference type="SAM" id="MobiDB-lite"/>
    </source>
</evidence>
<feature type="region of interest" description="Disordered" evidence="10">
    <location>
        <begin position="410"/>
        <end position="484"/>
    </location>
</feature>
<feature type="compositionally biased region" description="Gly residues" evidence="10">
    <location>
        <begin position="256"/>
        <end position="270"/>
    </location>
</feature>
<keyword evidence="9" id="KW-0539">Nucleus</keyword>
<reference evidence="12 13" key="1">
    <citation type="journal article" date="2024" name="BMC Genomics">
        <title>Genome assembly of redclaw crayfish (Cherax quadricarinatus) provides insights into its immune adaptation and hypoxia tolerance.</title>
        <authorList>
            <person name="Liu Z."/>
            <person name="Zheng J."/>
            <person name="Li H."/>
            <person name="Fang K."/>
            <person name="Wang S."/>
            <person name="He J."/>
            <person name="Zhou D."/>
            <person name="Weng S."/>
            <person name="Chi M."/>
            <person name="Gu Z."/>
            <person name="He J."/>
            <person name="Li F."/>
            <person name="Wang M."/>
        </authorList>
    </citation>
    <scope>NUCLEOTIDE SEQUENCE [LARGE SCALE GENOMIC DNA]</scope>
    <source>
        <strain evidence="12">ZL_2023a</strain>
    </source>
</reference>
<dbReference type="GO" id="GO:0008140">
    <property type="term" value="F:cAMP response element binding protein binding"/>
    <property type="evidence" value="ECO:0007669"/>
    <property type="project" value="InterPro"/>
</dbReference>
<dbReference type="GO" id="GO:0005634">
    <property type="term" value="C:nucleus"/>
    <property type="evidence" value="ECO:0007669"/>
    <property type="project" value="UniProtKB-SubCell"/>
</dbReference>
<sequence>CKMATPSPRKFQEKIALLQQREAEGKLEYEQIMTEVQGLTRAPKPPSQGKQQQLLQPQTQHHHLQQHQHQQPQPQHHSSRPPQGGSLPDFSINLPQGRGPGFYPPQGSLQGAMQDLNNLRQEVYPGGGISHQRIPVPQQMRQHQHSQHLATSPTRLHGYNTLLSPPEALSRSISDSSLHQNLVQSKTVNSRKVSAPVEGVRTDPSMVVSFYESARLGHDTRPKSGCELTHPSDISAVNHIQRSANIPIPTSINNVGGAGPGGGGGGGGVGALPNTGSLPDLTQVQYLQPMNPPLPDTDLATLQSLSAGSPRLGSGFPSGTLGDPYSSGQASPRGTSPGPSPSLSRKQKQKPYQPLHINRVPHHSQSKNHLSVPTVINARYLHTCKGMTVDNSSTTVDTHLANSGLNLFGQPLSPSGSHPASPNHLSFMDYRNPVSPQLSPRSSPGPCHTLHTGGLGSYSSNSPSDSRSAPPSPSAPQASPASSPGISISKPFNYEYQTHAQTNQLNQQFEQCNMVSINFFSSSYFVNVFLWRAFTTLACL</sequence>
<comment type="subcellular location">
    <subcellularLocation>
        <location evidence="2">Cytoplasm</location>
    </subcellularLocation>
    <subcellularLocation>
        <location evidence="1">Nucleus</location>
    </subcellularLocation>
</comment>
<evidence type="ECO:0000256" key="2">
    <source>
        <dbReference type="ARBA" id="ARBA00004496"/>
    </source>
</evidence>
<dbReference type="AlphaFoldDB" id="A0AAW0WZP1"/>
<evidence type="ECO:0000256" key="7">
    <source>
        <dbReference type="ARBA" id="ARBA00023159"/>
    </source>
</evidence>
<dbReference type="PANTHER" id="PTHR13589:SF15">
    <property type="entry name" value="CREB-REGULATED TRANSCRIPTION COACTIVATOR, ISOFORM B"/>
    <property type="match status" value="1"/>
</dbReference>
<dbReference type="Pfam" id="PF12884">
    <property type="entry name" value="TORC_N"/>
    <property type="match status" value="1"/>
</dbReference>
<accession>A0AAW0WZP1</accession>
<feature type="compositionally biased region" description="Low complexity" evidence="10">
    <location>
        <begin position="331"/>
        <end position="344"/>
    </location>
</feature>
<dbReference type="GO" id="GO:0005737">
    <property type="term" value="C:cytoplasm"/>
    <property type="evidence" value="ECO:0007669"/>
    <property type="project" value="UniProtKB-SubCell"/>
</dbReference>
<evidence type="ECO:0000256" key="6">
    <source>
        <dbReference type="ARBA" id="ARBA00023015"/>
    </source>
</evidence>
<evidence type="ECO:0000313" key="12">
    <source>
        <dbReference type="EMBL" id="KAK8737567.1"/>
    </source>
</evidence>
<feature type="domain" description="Transducer of regulated CREB activity N-terminal" evidence="11">
    <location>
        <begin position="8"/>
        <end position="75"/>
    </location>
</feature>
<feature type="non-terminal residue" evidence="12">
    <location>
        <position position="1"/>
    </location>
</feature>
<feature type="region of interest" description="Disordered" evidence="10">
    <location>
        <begin position="306"/>
        <end position="351"/>
    </location>
</feature>
<evidence type="ECO:0000256" key="9">
    <source>
        <dbReference type="ARBA" id="ARBA00023242"/>
    </source>
</evidence>
<comment type="caution">
    <text evidence="12">The sequence shown here is derived from an EMBL/GenBank/DDBJ whole genome shotgun (WGS) entry which is preliminary data.</text>
</comment>
<keyword evidence="7" id="KW-0010">Activator</keyword>
<comment type="similarity">
    <text evidence="3">Belongs to the TORC family.</text>
</comment>
<feature type="compositionally biased region" description="Low complexity" evidence="10">
    <location>
        <begin position="67"/>
        <end position="83"/>
    </location>
</feature>
<dbReference type="InterPro" id="IPR024786">
    <property type="entry name" value="TORC"/>
</dbReference>
<keyword evidence="4" id="KW-0963">Cytoplasm</keyword>
<keyword evidence="5" id="KW-0597">Phosphoprotein</keyword>
<feature type="compositionally biased region" description="Polar residues" evidence="10">
    <location>
        <begin position="412"/>
        <end position="424"/>
    </location>
</feature>
<dbReference type="GO" id="GO:0051289">
    <property type="term" value="P:protein homotetramerization"/>
    <property type="evidence" value="ECO:0007669"/>
    <property type="project" value="InterPro"/>
</dbReference>
<evidence type="ECO:0000259" key="11">
    <source>
        <dbReference type="Pfam" id="PF12884"/>
    </source>
</evidence>
<gene>
    <name evidence="12" type="ORF">OTU49_004540</name>
</gene>
<dbReference type="EMBL" id="JARKIK010000042">
    <property type="protein sequence ID" value="KAK8737567.1"/>
    <property type="molecule type" value="Genomic_DNA"/>
</dbReference>
<organism evidence="12 13">
    <name type="scientific">Cherax quadricarinatus</name>
    <name type="common">Australian red claw crayfish</name>
    <dbReference type="NCBI Taxonomy" id="27406"/>
    <lineage>
        <taxon>Eukaryota</taxon>
        <taxon>Metazoa</taxon>
        <taxon>Ecdysozoa</taxon>
        <taxon>Arthropoda</taxon>
        <taxon>Crustacea</taxon>
        <taxon>Multicrustacea</taxon>
        <taxon>Malacostraca</taxon>
        <taxon>Eumalacostraca</taxon>
        <taxon>Eucarida</taxon>
        <taxon>Decapoda</taxon>
        <taxon>Pleocyemata</taxon>
        <taxon>Astacidea</taxon>
        <taxon>Parastacoidea</taxon>
        <taxon>Parastacidae</taxon>
        <taxon>Cherax</taxon>
    </lineage>
</organism>
<evidence type="ECO:0000256" key="1">
    <source>
        <dbReference type="ARBA" id="ARBA00004123"/>
    </source>
</evidence>
<evidence type="ECO:0000256" key="3">
    <source>
        <dbReference type="ARBA" id="ARBA00007167"/>
    </source>
</evidence>
<feature type="region of interest" description="Disordered" evidence="10">
    <location>
        <begin position="251"/>
        <end position="276"/>
    </location>
</feature>
<keyword evidence="13" id="KW-1185">Reference proteome</keyword>
<evidence type="ECO:0000256" key="4">
    <source>
        <dbReference type="ARBA" id="ARBA00022490"/>
    </source>
</evidence>
<dbReference type="InterPro" id="IPR024783">
    <property type="entry name" value="TORC_N"/>
</dbReference>
<protein>
    <recommendedName>
        <fullName evidence="11">Transducer of regulated CREB activity N-terminal domain-containing protein</fullName>
    </recommendedName>
</protein>
<dbReference type="PANTHER" id="PTHR13589">
    <property type="entry name" value="CREB-REGULATED TRANSCRIPTION COACTIVATOR"/>
    <property type="match status" value="1"/>
</dbReference>
<evidence type="ECO:0000313" key="13">
    <source>
        <dbReference type="Proteomes" id="UP001445076"/>
    </source>
</evidence>
<dbReference type="GO" id="GO:0045944">
    <property type="term" value="P:positive regulation of transcription by RNA polymerase II"/>
    <property type="evidence" value="ECO:0007669"/>
    <property type="project" value="TreeGrafter"/>
</dbReference>
<dbReference type="Proteomes" id="UP001445076">
    <property type="component" value="Unassembled WGS sequence"/>
</dbReference>
<proteinExistence type="inferred from homology"/>
<keyword evidence="8" id="KW-0804">Transcription</keyword>
<keyword evidence="6" id="KW-0805">Transcription regulation</keyword>
<feature type="compositionally biased region" description="Low complexity" evidence="10">
    <location>
        <begin position="457"/>
        <end position="484"/>
    </location>
</feature>
<feature type="region of interest" description="Disordered" evidence="10">
    <location>
        <begin position="36"/>
        <end position="111"/>
    </location>
</feature>
<evidence type="ECO:0000256" key="5">
    <source>
        <dbReference type="ARBA" id="ARBA00022553"/>
    </source>
</evidence>
<feature type="compositionally biased region" description="Low complexity" evidence="10">
    <location>
        <begin position="47"/>
        <end position="59"/>
    </location>
</feature>